<feature type="region of interest" description="Disordered" evidence="1">
    <location>
        <begin position="72"/>
        <end position="92"/>
    </location>
</feature>
<dbReference type="Proteomes" id="UP000190797">
    <property type="component" value="Chromosome"/>
</dbReference>
<proteinExistence type="predicted"/>
<name>A0A1U9ZVE9_9ACTN</name>
<evidence type="ECO:0000256" key="1">
    <source>
        <dbReference type="SAM" id="MobiDB-lite"/>
    </source>
</evidence>
<evidence type="ECO:0000313" key="3">
    <source>
        <dbReference type="Proteomes" id="UP000190797"/>
    </source>
</evidence>
<dbReference type="STRING" id="1909395.BKM31_10830"/>
<gene>
    <name evidence="2" type="ORF">BKM31_10830</name>
</gene>
<protein>
    <submittedName>
        <fullName evidence="2">Uncharacterized protein</fullName>
    </submittedName>
</protein>
<feature type="compositionally biased region" description="Basic and acidic residues" evidence="1">
    <location>
        <begin position="77"/>
        <end position="92"/>
    </location>
</feature>
<evidence type="ECO:0000313" key="2">
    <source>
        <dbReference type="EMBL" id="AQZ61899.1"/>
    </source>
</evidence>
<dbReference type="EMBL" id="CP017717">
    <property type="protein sequence ID" value="AQZ61899.1"/>
    <property type="molecule type" value="Genomic_DNA"/>
</dbReference>
<organism evidence="2 3">
    <name type="scientific">[Actinomadura] parvosata subsp. kistnae</name>
    <dbReference type="NCBI Taxonomy" id="1909395"/>
    <lineage>
        <taxon>Bacteria</taxon>
        <taxon>Bacillati</taxon>
        <taxon>Actinomycetota</taxon>
        <taxon>Actinomycetes</taxon>
        <taxon>Streptosporangiales</taxon>
        <taxon>Streptosporangiaceae</taxon>
        <taxon>Nonomuraea</taxon>
    </lineage>
</organism>
<dbReference type="RefSeq" id="WP_080038035.1">
    <property type="nucleotide sequence ID" value="NZ_CP017717.1"/>
</dbReference>
<sequence length="92" mass="10084">MSSPARPARPALDAELNALLSGLPLVPEITPPILATLRRMPLTPVEPLLEGRTAGRREVTVAPARATRTRWLARTLGPKERSTVEDRVQERA</sequence>
<dbReference type="KEGG" id="noa:BKM31_10830"/>
<reference evidence="3" key="1">
    <citation type="journal article" date="2017" name="Med. Chem. Commun.">
        <title>Nonomuraea sp. ATCC 55076 harbours the largest actinomycete chromosome to date and the kistamicin biosynthetic gene cluster.</title>
        <authorList>
            <person name="Nazari B."/>
            <person name="Forneris C.C."/>
            <person name="Gibson M.I."/>
            <person name="Moon K."/>
            <person name="Schramma K.R."/>
            <person name="Seyedsayamdost M.R."/>
        </authorList>
    </citation>
    <scope>NUCLEOTIDE SEQUENCE [LARGE SCALE GENOMIC DNA]</scope>
    <source>
        <strain evidence="3">ATCC 55076</strain>
    </source>
</reference>
<dbReference type="AlphaFoldDB" id="A0A1U9ZVE9"/>
<accession>A0A1U9ZVE9</accession>
<keyword evidence="3" id="KW-1185">Reference proteome</keyword>